<dbReference type="AlphaFoldDB" id="X0ZC02"/>
<reference evidence="2" key="1">
    <citation type="journal article" date="2014" name="Front. Microbiol.">
        <title>High frequency of phylogenetically diverse reductive dehalogenase-homologous genes in deep subseafloor sedimentary metagenomes.</title>
        <authorList>
            <person name="Kawai M."/>
            <person name="Futagami T."/>
            <person name="Toyoda A."/>
            <person name="Takaki Y."/>
            <person name="Nishi S."/>
            <person name="Hori S."/>
            <person name="Arai W."/>
            <person name="Tsubouchi T."/>
            <person name="Morono Y."/>
            <person name="Uchiyama I."/>
            <person name="Ito T."/>
            <person name="Fujiyama A."/>
            <person name="Inagaki F."/>
            <person name="Takami H."/>
        </authorList>
    </citation>
    <scope>NUCLEOTIDE SEQUENCE</scope>
    <source>
        <strain evidence="2">Expedition CK06-06</strain>
    </source>
</reference>
<proteinExistence type="predicted"/>
<comment type="caution">
    <text evidence="2">The sequence shown here is derived from an EMBL/GenBank/DDBJ whole genome shotgun (WGS) entry which is preliminary data.</text>
</comment>
<keyword evidence="1" id="KW-1133">Transmembrane helix</keyword>
<dbReference type="Gene3D" id="3.30.700.10">
    <property type="entry name" value="Glycoprotein, Type 4 Pilin"/>
    <property type="match status" value="1"/>
</dbReference>
<evidence type="ECO:0008006" key="3">
    <source>
        <dbReference type="Google" id="ProtNLM"/>
    </source>
</evidence>
<dbReference type="SUPFAM" id="SSF54523">
    <property type="entry name" value="Pili subunits"/>
    <property type="match status" value="1"/>
</dbReference>
<dbReference type="InterPro" id="IPR045584">
    <property type="entry name" value="Pilin-like"/>
</dbReference>
<protein>
    <recommendedName>
        <fullName evidence="3">Type II secretion system protein GspG C-terminal domain-containing protein</fullName>
    </recommendedName>
</protein>
<keyword evidence="1" id="KW-0812">Transmembrane</keyword>
<evidence type="ECO:0000256" key="1">
    <source>
        <dbReference type="SAM" id="Phobius"/>
    </source>
</evidence>
<gene>
    <name evidence="2" type="ORF">S01H4_15141</name>
</gene>
<dbReference type="EMBL" id="BART01006632">
    <property type="protein sequence ID" value="GAG67105.1"/>
    <property type="molecule type" value="Genomic_DNA"/>
</dbReference>
<name>X0ZC02_9ZZZZ</name>
<keyword evidence="1" id="KW-0472">Membrane</keyword>
<organism evidence="2">
    <name type="scientific">marine sediment metagenome</name>
    <dbReference type="NCBI Taxonomy" id="412755"/>
    <lineage>
        <taxon>unclassified sequences</taxon>
        <taxon>metagenomes</taxon>
        <taxon>ecological metagenomes</taxon>
    </lineage>
</organism>
<accession>X0ZC02</accession>
<evidence type="ECO:0000313" key="2">
    <source>
        <dbReference type="EMBL" id="GAG67105.1"/>
    </source>
</evidence>
<sequence length="138" mass="15235">MKMQKGISVVELIIIIAVIGILTAIVIISRNPISEAVQNRNVQRQSDIKEIAQSIHQIQLHDKDQLPRTNDGSEIAKCSEDALTDTSALSDVLVTDYLTEIPYDPQDESEYICCQTNDGKITVKAPKAELGSTIEITR</sequence>
<feature type="transmembrane region" description="Helical" evidence="1">
    <location>
        <begin position="7"/>
        <end position="28"/>
    </location>
</feature>